<dbReference type="Gene3D" id="1.10.10.10">
    <property type="entry name" value="Winged helix-like DNA-binding domain superfamily/Winged helix DNA-binding domain"/>
    <property type="match status" value="1"/>
</dbReference>
<evidence type="ECO:0000259" key="8">
    <source>
        <dbReference type="PROSITE" id="PS50110"/>
    </source>
</evidence>
<dbReference type="SMART" id="SM00862">
    <property type="entry name" value="Trans_reg_C"/>
    <property type="match status" value="1"/>
</dbReference>
<dbReference type="GO" id="GO:0000156">
    <property type="term" value="F:phosphorelay response regulator activity"/>
    <property type="evidence" value="ECO:0007669"/>
    <property type="project" value="TreeGrafter"/>
</dbReference>
<dbReference type="PANTHER" id="PTHR48111:SF11">
    <property type="entry name" value="TWO-COMPONENT RESPONSE REGULATOR"/>
    <property type="match status" value="1"/>
</dbReference>
<dbReference type="FunFam" id="3.40.50.2300:FF:000001">
    <property type="entry name" value="DNA-binding response regulator PhoB"/>
    <property type="match status" value="1"/>
</dbReference>
<dbReference type="RefSeq" id="WP_073124754.1">
    <property type="nucleotide sequence ID" value="NZ_FRAA01000008.1"/>
</dbReference>
<keyword evidence="1 6" id="KW-0597">Phosphoprotein</keyword>
<keyword evidence="4 7" id="KW-0238">DNA-binding</keyword>
<proteinExistence type="predicted"/>
<name>A0A1M6V5N8_REIAG</name>
<keyword evidence="3" id="KW-0805">Transcription regulation</keyword>
<dbReference type="SMART" id="SM00448">
    <property type="entry name" value="REC"/>
    <property type="match status" value="1"/>
</dbReference>
<dbReference type="InterPro" id="IPR039420">
    <property type="entry name" value="WalR-like"/>
</dbReference>
<evidence type="ECO:0000256" key="1">
    <source>
        <dbReference type="ARBA" id="ARBA00022553"/>
    </source>
</evidence>
<organism evidence="10 11">
    <name type="scientific">Reichenbachiella agariperforans</name>
    <dbReference type="NCBI Taxonomy" id="156994"/>
    <lineage>
        <taxon>Bacteria</taxon>
        <taxon>Pseudomonadati</taxon>
        <taxon>Bacteroidota</taxon>
        <taxon>Cytophagia</taxon>
        <taxon>Cytophagales</taxon>
        <taxon>Reichenbachiellaceae</taxon>
        <taxon>Reichenbachiella</taxon>
    </lineage>
</organism>
<dbReference type="AlphaFoldDB" id="A0A1M6V5N8"/>
<dbReference type="PROSITE" id="PS50110">
    <property type="entry name" value="RESPONSE_REGULATORY"/>
    <property type="match status" value="1"/>
</dbReference>
<dbReference type="GO" id="GO:0000976">
    <property type="term" value="F:transcription cis-regulatory region binding"/>
    <property type="evidence" value="ECO:0007669"/>
    <property type="project" value="TreeGrafter"/>
</dbReference>
<evidence type="ECO:0000256" key="6">
    <source>
        <dbReference type="PROSITE-ProRule" id="PRU00169"/>
    </source>
</evidence>
<evidence type="ECO:0000256" key="3">
    <source>
        <dbReference type="ARBA" id="ARBA00023015"/>
    </source>
</evidence>
<gene>
    <name evidence="10" type="ORF">SAMN04488028_108128</name>
</gene>
<feature type="modified residue" description="4-aspartylphosphate" evidence="6">
    <location>
        <position position="52"/>
    </location>
</feature>
<dbReference type="InterPro" id="IPR001867">
    <property type="entry name" value="OmpR/PhoB-type_DNA-bd"/>
</dbReference>
<dbReference type="InterPro" id="IPR001789">
    <property type="entry name" value="Sig_transdc_resp-reg_receiver"/>
</dbReference>
<evidence type="ECO:0000256" key="2">
    <source>
        <dbReference type="ARBA" id="ARBA00023012"/>
    </source>
</evidence>
<accession>A0A1M6V5N8</accession>
<dbReference type="Gene3D" id="3.40.50.2300">
    <property type="match status" value="1"/>
</dbReference>
<dbReference type="SUPFAM" id="SSF52172">
    <property type="entry name" value="CheY-like"/>
    <property type="match status" value="1"/>
</dbReference>
<evidence type="ECO:0000256" key="5">
    <source>
        <dbReference type="ARBA" id="ARBA00023163"/>
    </source>
</evidence>
<dbReference type="GO" id="GO:0032993">
    <property type="term" value="C:protein-DNA complex"/>
    <property type="evidence" value="ECO:0007669"/>
    <property type="project" value="TreeGrafter"/>
</dbReference>
<dbReference type="CDD" id="cd00383">
    <property type="entry name" value="trans_reg_C"/>
    <property type="match status" value="1"/>
</dbReference>
<keyword evidence="5" id="KW-0804">Transcription</keyword>
<protein>
    <submittedName>
        <fullName evidence="10">Two-component system, OmpR family, response regulator VicR</fullName>
    </submittedName>
</protein>
<evidence type="ECO:0000256" key="7">
    <source>
        <dbReference type="PROSITE-ProRule" id="PRU01091"/>
    </source>
</evidence>
<dbReference type="GO" id="GO:0006355">
    <property type="term" value="P:regulation of DNA-templated transcription"/>
    <property type="evidence" value="ECO:0007669"/>
    <property type="project" value="InterPro"/>
</dbReference>
<dbReference type="STRING" id="156994.SAMN04488028_108128"/>
<dbReference type="Pfam" id="PF00072">
    <property type="entry name" value="Response_reg"/>
    <property type="match status" value="1"/>
</dbReference>
<dbReference type="PANTHER" id="PTHR48111">
    <property type="entry name" value="REGULATOR OF RPOS"/>
    <property type="match status" value="1"/>
</dbReference>
<feature type="domain" description="Response regulatory" evidence="8">
    <location>
        <begin position="3"/>
        <end position="117"/>
    </location>
</feature>
<dbReference type="InterPro" id="IPR016032">
    <property type="entry name" value="Sig_transdc_resp-reg_C-effctor"/>
</dbReference>
<dbReference type="Gene3D" id="6.10.250.690">
    <property type="match status" value="1"/>
</dbReference>
<evidence type="ECO:0000313" key="10">
    <source>
        <dbReference type="EMBL" id="SHK76705.1"/>
    </source>
</evidence>
<feature type="domain" description="OmpR/PhoB-type" evidence="9">
    <location>
        <begin position="130"/>
        <end position="228"/>
    </location>
</feature>
<dbReference type="Pfam" id="PF00486">
    <property type="entry name" value="Trans_reg_C"/>
    <property type="match status" value="1"/>
</dbReference>
<dbReference type="SUPFAM" id="SSF46894">
    <property type="entry name" value="C-terminal effector domain of the bipartite response regulators"/>
    <property type="match status" value="1"/>
</dbReference>
<sequence>MTRILVVDDEPAMREGLHDNLIFEGYQVDTASDGSAALAALKDQHYDLMVLDVMMPEMSGFDVCKQLRSEQNPIPIILLTAKGEEIDRVLGLEFGADDYISKPFSVRELVARIKAILRRTQQGQQTASPQHFEQIGLMQVDFKTYEAKLGSETIKLSHREFEVLHFLWNHRQQIVSRDDLLKNIWGYDEFPTTRTIDNFILRLRQKIENNPNDPKIILTVHGMGYKML</sequence>
<reference evidence="11" key="1">
    <citation type="submission" date="2016-11" db="EMBL/GenBank/DDBJ databases">
        <authorList>
            <person name="Varghese N."/>
            <person name="Submissions S."/>
        </authorList>
    </citation>
    <scope>NUCLEOTIDE SEQUENCE [LARGE SCALE GENOMIC DNA]</scope>
    <source>
        <strain evidence="11">DSM 26134</strain>
    </source>
</reference>
<dbReference type="EMBL" id="FRAA01000008">
    <property type="protein sequence ID" value="SHK76705.1"/>
    <property type="molecule type" value="Genomic_DNA"/>
</dbReference>
<dbReference type="InterPro" id="IPR011006">
    <property type="entry name" value="CheY-like_superfamily"/>
</dbReference>
<feature type="DNA-binding region" description="OmpR/PhoB-type" evidence="7">
    <location>
        <begin position="130"/>
        <end position="228"/>
    </location>
</feature>
<dbReference type="Proteomes" id="UP000184474">
    <property type="component" value="Unassembled WGS sequence"/>
</dbReference>
<dbReference type="PROSITE" id="PS51755">
    <property type="entry name" value="OMPR_PHOB"/>
    <property type="match status" value="1"/>
</dbReference>
<keyword evidence="11" id="KW-1185">Reference proteome</keyword>
<keyword evidence="2" id="KW-0902">Two-component regulatory system</keyword>
<dbReference type="InterPro" id="IPR036388">
    <property type="entry name" value="WH-like_DNA-bd_sf"/>
</dbReference>
<evidence type="ECO:0000256" key="4">
    <source>
        <dbReference type="ARBA" id="ARBA00023125"/>
    </source>
</evidence>
<evidence type="ECO:0000259" key="9">
    <source>
        <dbReference type="PROSITE" id="PS51755"/>
    </source>
</evidence>
<evidence type="ECO:0000313" key="11">
    <source>
        <dbReference type="Proteomes" id="UP000184474"/>
    </source>
</evidence>
<dbReference type="GO" id="GO:0005829">
    <property type="term" value="C:cytosol"/>
    <property type="evidence" value="ECO:0007669"/>
    <property type="project" value="TreeGrafter"/>
</dbReference>